<name>A0A4Z2JF58_9TELE</name>
<keyword evidence="2" id="KW-1185">Reference proteome</keyword>
<sequence length="193" mass="21296">MMRISPSFTAEECSVMPLRILKVPSGLWVDISVQTRKWRLAPAWTVYSPPSPTVTLRSCRDASPSSNCILSTTEPSLFTCALPSSNVYTALFSPCLSTTFHSMVSVLHSASLGSLSKRQLRVTSASTKTLILLILYRARESFKIVLSLSGLDEERLVPTHSTDHHPSIDLFLPLNRTSSNFLMTSEDFLDAAT</sequence>
<organism evidence="1 2">
    <name type="scientific">Liparis tanakae</name>
    <name type="common">Tanaka's snailfish</name>
    <dbReference type="NCBI Taxonomy" id="230148"/>
    <lineage>
        <taxon>Eukaryota</taxon>
        <taxon>Metazoa</taxon>
        <taxon>Chordata</taxon>
        <taxon>Craniata</taxon>
        <taxon>Vertebrata</taxon>
        <taxon>Euteleostomi</taxon>
        <taxon>Actinopterygii</taxon>
        <taxon>Neopterygii</taxon>
        <taxon>Teleostei</taxon>
        <taxon>Neoteleostei</taxon>
        <taxon>Acanthomorphata</taxon>
        <taxon>Eupercaria</taxon>
        <taxon>Perciformes</taxon>
        <taxon>Cottioidei</taxon>
        <taxon>Cottales</taxon>
        <taxon>Liparidae</taxon>
        <taxon>Liparis</taxon>
    </lineage>
</organism>
<accession>A0A4Z2JF58</accession>
<protein>
    <submittedName>
        <fullName evidence="1">Uncharacterized protein</fullName>
    </submittedName>
</protein>
<dbReference type="EMBL" id="SRLO01000006">
    <property type="protein sequence ID" value="TNN88258.1"/>
    <property type="molecule type" value="Genomic_DNA"/>
</dbReference>
<dbReference type="AlphaFoldDB" id="A0A4Z2JF58"/>
<proteinExistence type="predicted"/>
<evidence type="ECO:0000313" key="1">
    <source>
        <dbReference type="EMBL" id="TNN88258.1"/>
    </source>
</evidence>
<reference evidence="1 2" key="1">
    <citation type="submission" date="2019-03" db="EMBL/GenBank/DDBJ databases">
        <title>First draft genome of Liparis tanakae, snailfish: a comprehensive survey of snailfish specific genes.</title>
        <authorList>
            <person name="Kim W."/>
            <person name="Song I."/>
            <person name="Jeong J.-H."/>
            <person name="Kim D."/>
            <person name="Kim S."/>
            <person name="Ryu S."/>
            <person name="Song J.Y."/>
            <person name="Lee S.K."/>
        </authorList>
    </citation>
    <scope>NUCLEOTIDE SEQUENCE [LARGE SCALE GENOMIC DNA]</scope>
    <source>
        <tissue evidence="1">Muscle</tissue>
    </source>
</reference>
<gene>
    <name evidence="1" type="ORF">EYF80_001474</name>
</gene>
<dbReference type="Proteomes" id="UP000314294">
    <property type="component" value="Unassembled WGS sequence"/>
</dbReference>
<comment type="caution">
    <text evidence="1">The sequence shown here is derived from an EMBL/GenBank/DDBJ whole genome shotgun (WGS) entry which is preliminary data.</text>
</comment>
<evidence type="ECO:0000313" key="2">
    <source>
        <dbReference type="Proteomes" id="UP000314294"/>
    </source>
</evidence>